<dbReference type="RefSeq" id="WP_048094551.1">
    <property type="nucleotide sequence ID" value="NZ_CP011267.1"/>
</dbReference>
<accession>A0A0F7IEV6</accession>
<feature type="transmembrane region" description="Helical" evidence="1">
    <location>
        <begin position="142"/>
        <end position="164"/>
    </location>
</feature>
<keyword evidence="1" id="KW-0812">Transmembrane</keyword>
<protein>
    <submittedName>
        <fullName evidence="2">Uncharacterized protein</fullName>
    </submittedName>
</protein>
<dbReference type="Proteomes" id="UP000034723">
    <property type="component" value="Chromosome"/>
</dbReference>
<evidence type="ECO:0000313" key="3">
    <source>
        <dbReference type="Proteomes" id="UP000034723"/>
    </source>
</evidence>
<feature type="transmembrane region" description="Helical" evidence="1">
    <location>
        <begin position="75"/>
        <end position="96"/>
    </location>
</feature>
<evidence type="ECO:0000313" key="2">
    <source>
        <dbReference type="EMBL" id="AKG92133.1"/>
    </source>
</evidence>
<dbReference type="HOGENOM" id="CLU_1275275_0_0_2"/>
<feature type="transmembrane region" description="Helical" evidence="1">
    <location>
        <begin position="108"/>
        <end position="130"/>
    </location>
</feature>
<feature type="transmembrane region" description="Helical" evidence="1">
    <location>
        <begin position="38"/>
        <end position="59"/>
    </location>
</feature>
<dbReference type="AlphaFoldDB" id="A0A0F7IEV6"/>
<sequence length="216" mass="23853">MHMSSILRGLAVALLALQLVLDAGIFFGISLAQSISVIVLPLTNFTLYFGLSTLLLPLYGRKYSNFWHMAVRRGFIPVLLSALLCLPLLYVIYSIASLLSFKHMNEPQLISLTILTVFSFHGLAVLRALLELRVETPEFTPSVVNVALLLSLAVSSILLTQPVYMASSWLFSSPYGWARDLAFAVRLFLPSVPAALLSIPFMALLHPPKPSERKPL</sequence>
<keyword evidence="1" id="KW-1133">Transmembrane helix</keyword>
<evidence type="ECO:0000256" key="1">
    <source>
        <dbReference type="SAM" id="Phobius"/>
    </source>
</evidence>
<organism evidence="2 3">
    <name type="scientific">Geoglobus ahangari</name>
    <dbReference type="NCBI Taxonomy" id="113653"/>
    <lineage>
        <taxon>Archaea</taxon>
        <taxon>Methanobacteriati</taxon>
        <taxon>Methanobacteriota</taxon>
        <taxon>Archaeoglobi</taxon>
        <taxon>Archaeoglobales</taxon>
        <taxon>Archaeoglobaceae</taxon>
        <taxon>Geoglobus</taxon>
    </lineage>
</organism>
<dbReference type="GeneID" id="24803102"/>
<keyword evidence="3" id="KW-1185">Reference proteome</keyword>
<reference evidence="2 3" key="1">
    <citation type="submission" date="2015-04" db="EMBL/GenBank/DDBJ databases">
        <title>The complete genome sequence of the hyperthermophilic, obligate iron-reducing archaeon Geoglobus ahangari strain 234T.</title>
        <authorList>
            <person name="Manzella M.P."/>
            <person name="Holmes D.E."/>
            <person name="Rocheleau J.M."/>
            <person name="Chung A."/>
            <person name="Reguera G."/>
            <person name="Kashefi K."/>
        </authorList>
    </citation>
    <scope>NUCLEOTIDE SEQUENCE [LARGE SCALE GENOMIC DNA]</scope>
    <source>
        <strain evidence="2 3">234</strain>
    </source>
</reference>
<dbReference type="InParanoid" id="A0A0F7IEV6"/>
<dbReference type="KEGG" id="gah:GAH_00520"/>
<feature type="transmembrane region" description="Helical" evidence="1">
    <location>
        <begin position="184"/>
        <end position="205"/>
    </location>
</feature>
<dbReference type="STRING" id="113653.GAH_00520"/>
<dbReference type="EMBL" id="CP011267">
    <property type="protein sequence ID" value="AKG92133.1"/>
    <property type="molecule type" value="Genomic_DNA"/>
</dbReference>
<keyword evidence="1" id="KW-0472">Membrane</keyword>
<proteinExistence type="predicted"/>
<name>A0A0F7IEV6_9EURY</name>
<gene>
    <name evidence="2" type="ORF">GAH_00520</name>
</gene>